<dbReference type="CDD" id="cd07544">
    <property type="entry name" value="P-type_ATPase_HM"/>
    <property type="match status" value="1"/>
</dbReference>
<reference evidence="13 14" key="1">
    <citation type="submission" date="2019-05" db="EMBL/GenBank/DDBJ databases">
        <authorList>
            <consortium name="Pathogen Informatics"/>
        </authorList>
    </citation>
    <scope>NUCLEOTIDE SEQUENCE [LARGE SCALE GENOMIC DNA]</scope>
    <source>
        <strain evidence="13 14">NCTC11429</strain>
    </source>
</reference>
<dbReference type="GO" id="GO:0046872">
    <property type="term" value="F:metal ion binding"/>
    <property type="evidence" value="ECO:0007669"/>
    <property type="project" value="UniProtKB-KW"/>
</dbReference>
<evidence type="ECO:0000313" key="14">
    <source>
        <dbReference type="Proteomes" id="UP000308196"/>
    </source>
</evidence>
<reference evidence="12 15" key="2">
    <citation type="submission" date="2024-06" db="EMBL/GenBank/DDBJ databases">
        <title>Soil Sphingobacterium thalpophilum.</title>
        <authorList>
            <person name="Yang J."/>
            <person name="Li J."/>
        </authorList>
    </citation>
    <scope>NUCLEOTIDE SEQUENCE [LARGE SCALE GENOMIC DNA]</scope>
    <source>
        <strain evidence="12 15">22g91tb</strain>
    </source>
</reference>
<accession>A0A4U9UQU7</accession>
<dbReference type="GO" id="GO:0005524">
    <property type="term" value="F:ATP binding"/>
    <property type="evidence" value="ECO:0007669"/>
    <property type="project" value="UniProtKB-UniRule"/>
</dbReference>
<dbReference type="EMBL" id="JBEOQB010000001">
    <property type="protein sequence ID" value="MEZ0450886.1"/>
    <property type="molecule type" value="Genomic_DNA"/>
</dbReference>
<dbReference type="GeneID" id="78462239"/>
<keyword evidence="7 10" id="KW-0472">Membrane</keyword>
<dbReference type="Gene3D" id="2.70.150.10">
    <property type="entry name" value="Calcium-transporting ATPase, cytoplasmic transduction domain A"/>
    <property type="match status" value="1"/>
</dbReference>
<dbReference type="InterPro" id="IPR027256">
    <property type="entry name" value="P-typ_ATPase_IB"/>
</dbReference>
<dbReference type="SUPFAM" id="SSF81653">
    <property type="entry name" value="Calcium ATPase, transduction domain A"/>
    <property type="match status" value="1"/>
</dbReference>
<dbReference type="Proteomes" id="UP000308196">
    <property type="component" value="Chromosome"/>
</dbReference>
<dbReference type="SUPFAM" id="SSF81665">
    <property type="entry name" value="Calcium ATPase, transmembrane domain M"/>
    <property type="match status" value="1"/>
</dbReference>
<evidence type="ECO:0000259" key="11">
    <source>
        <dbReference type="Pfam" id="PF00122"/>
    </source>
</evidence>
<feature type="transmembrane region" description="Helical" evidence="10">
    <location>
        <begin position="62"/>
        <end position="87"/>
    </location>
</feature>
<dbReference type="PROSITE" id="PS00154">
    <property type="entry name" value="ATPASE_E1_E2"/>
    <property type="match status" value="1"/>
</dbReference>
<dbReference type="GO" id="GO:0015086">
    <property type="term" value="F:cadmium ion transmembrane transporter activity"/>
    <property type="evidence" value="ECO:0007669"/>
    <property type="project" value="TreeGrafter"/>
</dbReference>
<dbReference type="InterPro" id="IPR023299">
    <property type="entry name" value="ATPase_P-typ_cyto_dom_N"/>
</dbReference>
<evidence type="ECO:0000256" key="10">
    <source>
        <dbReference type="RuleBase" id="RU362081"/>
    </source>
</evidence>
<dbReference type="SFLD" id="SFLDS00003">
    <property type="entry name" value="Haloacid_Dehalogenase"/>
    <property type="match status" value="1"/>
</dbReference>
<comment type="similarity">
    <text evidence="2 10">Belongs to the cation transport ATPase (P-type) (TC 3.A.3) family. Type IB subfamily.</text>
</comment>
<dbReference type="NCBIfam" id="TIGR01525">
    <property type="entry name" value="ATPase-IB_hvy"/>
    <property type="match status" value="1"/>
</dbReference>
<feature type="transmembrane region" description="Helical" evidence="10">
    <location>
        <begin position="227"/>
        <end position="246"/>
    </location>
</feature>
<keyword evidence="4 10" id="KW-0479">Metal-binding</keyword>
<evidence type="ECO:0000256" key="5">
    <source>
        <dbReference type="ARBA" id="ARBA00022967"/>
    </source>
</evidence>
<dbReference type="InterPro" id="IPR059000">
    <property type="entry name" value="ATPase_P-type_domA"/>
</dbReference>
<evidence type="ECO:0000256" key="7">
    <source>
        <dbReference type="ARBA" id="ARBA00023136"/>
    </source>
</evidence>
<dbReference type="SFLD" id="SFLDG00002">
    <property type="entry name" value="C1.7:_P-type_atpase_like"/>
    <property type="match status" value="1"/>
</dbReference>
<evidence type="ECO:0000313" key="13">
    <source>
        <dbReference type="EMBL" id="VTR35287.1"/>
    </source>
</evidence>
<dbReference type="Gene3D" id="3.40.50.1000">
    <property type="entry name" value="HAD superfamily/HAD-like"/>
    <property type="match status" value="1"/>
</dbReference>
<dbReference type="InterPro" id="IPR023214">
    <property type="entry name" value="HAD_sf"/>
</dbReference>
<feature type="transmembrane region" description="Helical" evidence="10">
    <location>
        <begin position="550"/>
        <end position="573"/>
    </location>
</feature>
<evidence type="ECO:0000256" key="3">
    <source>
        <dbReference type="ARBA" id="ARBA00022692"/>
    </source>
</evidence>
<feature type="transmembrane region" description="Helical" evidence="10">
    <location>
        <begin position="6"/>
        <end position="24"/>
    </location>
</feature>
<dbReference type="InterPro" id="IPR036412">
    <property type="entry name" value="HAD-like_sf"/>
</dbReference>
<dbReference type="InterPro" id="IPR023298">
    <property type="entry name" value="ATPase_P-typ_TM_dom_sf"/>
</dbReference>
<name>A0A4U9UQU7_9SPHI</name>
<dbReference type="GO" id="GO:0005886">
    <property type="term" value="C:plasma membrane"/>
    <property type="evidence" value="ECO:0007669"/>
    <property type="project" value="UniProtKB-SubCell"/>
</dbReference>
<dbReference type="InterPro" id="IPR051014">
    <property type="entry name" value="Cation_Transport_ATPase_IB"/>
</dbReference>
<dbReference type="AlphaFoldDB" id="A0A4U9UQU7"/>
<dbReference type="RefSeq" id="WP_028069395.1">
    <property type="nucleotide sequence ID" value="NZ_CP158797.1"/>
</dbReference>
<dbReference type="InterPro" id="IPR018303">
    <property type="entry name" value="ATPase_P-typ_P_site"/>
</dbReference>
<dbReference type="PRINTS" id="PR00119">
    <property type="entry name" value="CATATPASE"/>
</dbReference>
<dbReference type="SFLD" id="SFLDF00027">
    <property type="entry name" value="p-type_atpase"/>
    <property type="match status" value="1"/>
</dbReference>
<organism evidence="13 14">
    <name type="scientific">Sphingobacterium thalpophilum</name>
    <dbReference type="NCBI Taxonomy" id="259"/>
    <lineage>
        <taxon>Bacteria</taxon>
        <taxon>Pseudomonadati</taxon>
        <taxon>Bacteroidota</taxon>
        <taxon>Sphingobacteriia</taxon>
        <taxon>Sphingobacteriales</taxon>
        <taxon>Sphingobacteriaceae</taxon>
        <taxon>Sphingobacterium</taxon>
    </lineage>
</organism>
<feature type="transmembrane region" description="Helical" evidence="10">
    <location>
        <begin position="252"/>
        <end position="274"/>
    </location>
</feature>
<gene>
    <name evidence="13" type="primary">zosA</name>
    <name evidence="12" type="ORF">ABTW24_04685</name>
    <name evidence="13" type="ORF">NCTC11429_01479</name>
</gene>
<keyword evidence="3 10" id="KW-0812">Transmembrane</keyword>
<dbReference type="InterPro" id="IPR044492">
    <property type="entry name" value="P_typ_ATPase_HD_dom"/>
</dbReference>
<comment type="subcellular location">
    <subcellularLocation>
        <location evidence="10">Cell membrane</location>
    </subcellularLocation>
    <subcellularLocation>
        <location evidence="1">Membrane</location>
    </subcellularLocation>
</comment>
<dbReference type="Pfam" id="PF00122">
    <property type="entry name" value="E1-E2_ATPase"/>
    <property type="match status" value="1"/>
</dbReference>
<keyword evidence="10" id="KW-0067">ATP-binding</keyword>
<feature type="domain" description="P-type ATPase A" evidence="11">
    <location>
        <begin position="112"/>
        <end position="210"/>
    </location>
</feature>
<dbReference type="InterPro" id="IPR008250">
    <property type="entry name" value="ATPase_P-typ_transduc_dom_A_sf"/>
</dbReference>
<dbReference type="STRING" id="1123265.GCA_000686625_01916"/>
<evidence type="ECO:0000256" key="9">
    <source>
        <dbReference type="ARBA" id="ARBA00047308"/>
    </source>
</evidence>
<keyword evidence="6 10" id="KW-1133">Transmembrane helix</keyword>
<evidence type="ECO:0000256" key="4">
    <source>
        <dbReference type="ARBA" id="ARBA00022723"/>
    </source>
</evidence>
<dbReference type="GO" id="GO:0016463">
    <property type="term" value="F:P-type zinc transporter activity"/>
    <property type="evidence" value="ECO:0007669"/>
    <property type="project" value="UniProtKB-EC"/>
</dbReference>
<dbReference type="EC" id="7.2.2.12" evidence="8"/>
<evidence type="ECO:0000256" key="6">
    <source>
        <dbReference type="ARBA" id="ARBA00022989"/>
    </source>
</evidence>
<dbReference type="NCBIfam" id="TIGR01494">
    <property type="entry name" value="ATPase_P-type"/>
    <property type="match status" value="1"/>
</dbReference>
<sequence length="597" mass="64189">MKNIFKFILVLSIALVALVLEFILKEPYYAKILISAIGILMSIVLLKGMIDVIRSGNFGVDILAISAIAATLAVGNYWAALIILIMITGGDSLEDYAQKKARKDLKSLLDNTPRIAHKKTGDDLEDVPVDDIKIGDLIIVKPKEIIPVDGILLSEDVLLDESSLTGESKPVNKTKGNSLWSGSVNGSGAITIQVSKLAKDSQYQQLVQLVHHSEKEPAHFVRMADRYALPFTIVAFLIAGIAYLITKDPNRIAEVLVVASPCPLILAAPIALIAGMSRSSRNGVVIKSGTVIEKLDRMKAIAFDKTGTLTKGDLIVDNINPENPYSKDELIDFVASVEQQSSHVLAVSVMKYIGDKTILLATDLKEIEGNGIEGKVDGKLVKVGKLSFVTAEPIQIKTEKTSLFVSVNDKYVGEITFIDEVRPEARQTIAQLLKMGVQKIMMISGDKQSISENIAKEIGITEVHGGCLPQDKLKILKSMPDEFRPVVMVGDGVNDAPSLTVADVGIAMGAKGSSAASDSADVVILRDNLQKVSDTILISKETMKIARQSVFIGIAVCTVLMLIAAFGVLPALIGAGLQEVVDVISITSALRALKDRT</sequence>
<dbReference type="NCBIfam" id="TIGR01512">
    <property type="entry name" value="ATPase-IB2_Cd"/>
    <property type="match status" value="1"/>
</dbReference>
<keyword evidence="13" id="KW-0378">Hydrolase</keyword>
<comment type="catalytic activity">
    <reaction evidence="9">
        <text>Zn(2+)(in) + ATP + H2O = Zn(2+)(out) + ADP + phosphate + H(+)</text>
        <dbReference type="Rhea" id="RHEA:20621"/>
        <dbReference type="ChEBI" id="CHEBI:15377"/>
        <dbReference type="ChEBI" id="CHEBI:15378"/>
        <dbReference type="ChEBI" id="CHEBI:29105"/>
        <dbReference type="ChEBI" id="CHEBI:30616"/>
        <dbReference type="ChEBI" id="CHEBI:43474"/>
        <dbReference type="ChEBI" id="CHEBI:456216"/>
        <dbReference type="EC" id="7.2.2.12"/>
    </reaction>
</comment>
<proteinExistence type="inferred from homology"/>
<evidence type="ECO:0000256" key="8">
    <source>
        <dbReference type="ARBA" id="ARBA00039097"/>
    </source>
</evidence>
<dbReference type="PANTHER" id="PTHR48085:SF5">
    <property type="entry name" value="CADMIUM_ZINC-TRANSPORTING ATPASE HMA4-RELATED"/>
    <property type="match status" value="1"/>
</dbReference>
<keyword evidence="10" id="KW-0547">Nucleotide-binding</keyword>
<dbReference type="PRINTS" id="PR00120">
    <property type="entry name" value="HATPASE"/>
</dbReference>
<evidence type="ECO:0000256" key="1">
    <source>
        <dbReference type="ARBA" id="ARBA00004370"/>
    </source>
</evidence>
<dbReference type="Gene3D" id="3.40.1110.10">
    <property type="entry name" value="Calcium-transporting ATPase, cytoplasmic domain N"/>
    <property type="match status" value="1"/>
</dbReference>
<keyword evidence="10" id="KW-1003">Cell membrane</keyword>
<keyword evidence="5" id="KW-1278">Translocase</keyword>
<dbReference type="KEGG" id="stha:NCTC11429_01479"/>
<feature type="transmembrane region" description="Helical" evidence="10">
    <location>
        <begin position="31"/>
        <end position="50"/>
    </location>
</feature>
<dbReference type="InterPro" id="IPR001757">
    <property type="entry name" value="P_typ_ATPase"/>
</dbReference>
<dbReference type="EMBL" id="LR590484">
    <property type="protein sequence ID" value="VTR35287.1"/>
    <property type="molecule type" value="Genomic_DNA"/>
</dbReference>
<dbReference type="Pfam" id="PF00702">
    <property type="entry name" value="Hydrolase"/>
    <property type="match status" value="1"/>
</dbReference>
<evidence type="ECO:0000313" key="12">
    <source>
        <dbReference type="EMBL" id="MEZ0450886.1"/>
    </source>
</evidence>
<dbReference type="SUPFAM" id="SSF56784">
    <property type="entry name" value="HAD-like"/>
    <property type="match status" value="1"/>
</dbReference>
<evidence type="ECO:0000256" key="2">
    <source>
        <dbReference type="ARBA" id="ARBA00006024"/>
    </source>
</evidence>
<evidence type="ECO:0000313" key="15">
    <source>
        <dbReference type="Proteomes" id="UP001566204"/>
    </source>
</evidence>
<dbReference type="PANTHER" id="PTHR48085">
    <property type="entry name" value="CADMIUM/ZINC-TRANSPORTING ATPASE HMA2-RELATED"/>
    <property type="match status" value="1"/>
</dbReference>
<dbReference type="Proteomes" id="UP001566204">
    <property type="component" value="Unassembled WGS sequence"/>
</dbReference>
<protein>
    <recommendedName>
        <fullName evidence="8">P-type Zn(2+) transporter</fullName>
        <ecNumber evidence="8">7.2.2.12</ecNumber>
    </recommendedName>
</protein>
<dbReference type="GO" id="GO:0016887">
    <property type="term" value="F:ATP hydrolysis activity"/>
    <property type="evidence" value="ECO:0007669"/>
    <property type="project" value="InterPro"/>
</dbReference>
<keyword evidence="15" id="KW-1185">Reference proteome</keyword>